<evidence type="ECO:0000256" key="1">
    <source>
        <dbReference type="ARBA" id="ARBA00023015"/>
    </source>
</evidence>
<comment type="caution">
    <text evidence="5">The sequence shown here is derived from an EMBL/GenBank/DDBJ whole genome shotgun (WGS) entry which is preliminary data.</text>
</comment>
<dbReference type="Pfam" id="PF13377">
    <property type="entry name" value="Peripla_BP_3"/>
    <property type="match status" value="1"/>
</dbReference>
<evidence type="ECO:0000256" key="3">
    <source>
        <dbReference type="ARBA" id="ARBA00023163"/>
    </source>
</evidence>
<keyword evidence="3" id="KW-0804">Transcription</keyword>
<evidence type="ECO:0000259" key="4">
    <source>
        <dbReference type="PROSITE" id="PS50949"/>
    </source>
</evidence>
<dbReference type="Gene3D" id="3.40.50.2300">
    <property type="match status" value="2"/>
</dbReference>
<dbReference type="InterPro" id="IPR000524">
    <property type="entry name" value="Tscrpt_reg_HTH_GntR"/>
</dbReference>
<dbReference type="Gene3D" id="1.10.10.10">
    <property type="entry name" value="Winged helix-like DNA-binding domain superfamily/Winged helix DNA-binding domain"/>
    <property type="match status" value="1"/>
</dbReference>
<keyword evidence="1" id="KW-0805">Transcription regulation</keyword>
<keyword evidence="2" id="KW-0238">DNA-binding</keyword>
<dbReference type="CDD" id="cd07377">
    <property type="entry name" value="WHTH_GntR"/>
    <property type="match status" value="1"/>
</dbReference>
<dbReference type="InterPro" id="IPR028082">
    <property type="entry name" value="Peripla_BP_I"/>
</dbReference>
<dbReference type="Proteomes" id="UP001597441">
    <property type="component" value="Unassembled WGS sequence"/>
</dbReference>
<dbReference type="PROSITE" id="PS50949">
    <property type="entry name" value="HTH_GNTR"/>
    <property type="match status" value="1"/>
</dbReference>
<keyword evidence="6" id="KW-1185">Reference proteome</keyword>
<organism evidence="5 6">
    <name type="scientific">Gelatiniphilus marinus</name>
    <dbReference type="NCBI Taxonomy" id="1759464"/>
    <lineage>
        <taxon>Bacteria</taxon>
        <taxon>Pseudomonadati</taxon>
        <taxon>Bacteroidota</taxon>
        <taxon>Flavobacteriia</taxon>
        <taxon>Flavobacteriales</taxon>
        <taxon>Flavobacteriaceae</taxon>
        <taxon>Gelatiniphilus</taxon>
    </lineage>
</organism>
<proteinExistence type="predicted"/>
<accession>A0ABW5JS15</accession>
<feature type="domain" description="HTH gntR-type" evidence="4">
    <location>
        <begin position="10"/>
        <end position="78"/>
    </location>
</feature>
<dbReference type="SUPFAM" id="SSF46785">
    <property type="entry name" value="Winged helix' DNA-binding domain"/>
    <property type="match status" value="1"/>
</dbReference>
<dbReference type="Pfam" id="PF00392">
    <property type="entry name" value="GntR"/>
    <property type="match status" value="1"/>
</dbReference>
<gene>
    <name evidence="5" type="ORF">ACFSQS_09320</name>
</gene>
<sequence length="330" mass="37281">MISIKNKISIPKYRQIVNSIEEAITTGTLKKGDKLPSINNVKNAHGLSRDTVLTAFNALKNRGIIQSVVGKGYYVSSVDINVNQKIFLLFDELNSFKEDLYNSFLENLGANIQVDIFFHHFNPGIFSKLIHDSIGTYNYYVIMPANLSPTSSIIKNLPQDRVFVLDQLHPDLEAYSAIYQHFKADIFNGLQKAFHLIKKYKKLILLYSEDKQPKGMLKGFKQFCETYNFNHAVIGSLKNNTPNKGDVYIVPDDKNLLRIIKSFKTNNLELAKDVGVISYNDTLLKEIVANGITTISTDFNAMGKRLANMILNKEVGKIVNPTNLIIRNSL</sequence>
<dbReference type="PANTHER" id="PTHR38445:SF10">
    <property type="entry name" value="GNTR-FAMILY TRANSCRIPTIONAL REGULATOR"/>
    <property type="match status" value="1"/>
</dbReference>
<dbReference type="InterPro" id="IPR036390">
    <property type="entry name" value="WH_DNA-bd_sf"/>
</dbReference>
<dbReference type="SUPFAM" id="SSF53822">
    <property type="entry name" value="Periplasmic binding protein-like I"/>
    <property type="match status" value="1"/>
</dbReference>
<evidence type="ECO:0000313" key="6">
    <source>
        <dbReference type="Proteomes" id="UP001597441"/>
    </source>
</evidence>
<evidence type="ECO:0000313" key="5">
    <source>
        <dbReference type="EMBL" id="MFD2535298.1"/>
    </source>
</evidence>
<dbReference type="EMBL" id="JBHULK010000003">
    <property type="protein sequence ID" value="MFD2535298.1"/>
    <property type="molecule type" value="Genomic_DNA"/>
</dbReference>
<dbReference type="InterPro" id="IPR046335">
    <property type="entry name" value="LacI/GalR-like_sensor"/>
</dbReference>
<dbReference type="InterPro" id="IPR036388">
    <property type="entry name" value="WH-like_DNA-bd_sf"/>
</dbReference>
<evidence type="ECO:0000256" key="2">
    <source>
        <dbReference type="ARBA" id="ARBA00023125"/>
    </source>
</evidence>
<dbReference type="SMART" id="SM00345">
    <property type="entry name" value="HTH_GNTR"/>
    <property type="match status" value="1"/>
</dbReference>
<dbReference type="PANTHER" id="PTHR38445">
    <property type="entry name" value="HTH-TYPE TRANSCRIPTIONAL REPRESSOR YTRA"/>
    <property type="match status" value="1"/>
</dbReference>
<name>A0ABW5JS15_9FLAO</name>
<dbReference type="RefSeq" id="WP_388017550.1">
    <property type="nucleotide sequence ID" value="NZ_JBHUDT010000003.1"/>
</dbReference>
<protein>
    <submittedName>
        <fullName evidence="5">GntR family transcriptional regulator</fullName>
    </submittedName>
</protein>
<reference evidence="6" key="1">
    <citation type="journal article" date="2019" name="Int. J. Syst. Evol. Microbiol.">
        <title>The Global Catalogue of Microorganisms (GCM) 10K type strain sequencing project: providing services to taxonomists for standard genome sequencing and annotation.</title>
        <authorList>
            <consortium name="The Broad Institute Genomics Platform"/>
            <consortium name="The Broad Institute Genome Sequencing Center for Infectious Disease"/>
            <person name="Wu L."/>
            <person name="Ma J."/>
        </authorList>
    </citation>
    <scope>NUCLEOTIDE SEQUENCE [LARGE SCALE GENOMIC DNA]</scope>
    <source>
        <strain evidence="6">KCTC 42903</strain>
    </source>
</reference>